<dbReference type="Proteomes" id="UP000886124">
    <property type="component" value="Unassembled WGS sequence"/>
</dbReference>
<evidence type="ECO:0000313" key="6">
    <source>
        <dbReference type="EMBL" id="HHJ52077.1"/>
    </source>
</evidence>
<dbReference type="AlphaFoldDB" id="A0A7V5UE55"/>
<evidence type="ECO:0000256" key="4">
    <source>
        <dbReference type="PROSITE-ProRule" id="PRU00433"/>
    </source>
</evidence>
<gene>
    <name evidence="6" type="ORF">ENJ89_02675</name>
</gene>
<dbReference type="InterPro" id="IPR036909">
    <property type="entry name" value="Cyt_c-like_dom_sf"/>
</dbReference>
<evidence type="ECO:0000256" key="1">
    <source>
        <dbReference type="ARBA" id="ARBA00022617"/>
    </source>
</evidence>
<dbReference type="Gene3D" id="1.10.760.10">
    <property type="entry name" value="Cytochrome c-like domain"/>
    <property type="match status" value="1"/>
</dbReference>
<protein>
    <recommendedName>
        <fullName evidence="5">Cytochrome c domain-containing protein</fullName>
    </recommendedName>
</protein>
<accession>A0A7V5UE55</accession>
<reference evidence="6" key="1">
    <citation type="journal article" date="2020" name="mSystems">
        <title>Genome- and Community-Level Interaction Insights into Carbon Utilization and Element Cycling Functions of Hydrothermarchaeota in Hydrothermal Sediment.</title>
        <authorList>
            <person name="Zhou Z."/>
            <person name="Liu Y."/>
            <person name="Xu W."/>
            <person name="Pan J."/>
            <person name="Luo Z.H."/>
            <person name="Li M."/>
        </authorList>
    </citation>
    <scope>NUCLEOTIDE SEQUENCE [LARGE SCALE GENOMIC DNA]</scope>
    <source>
        <strain evidence="6">HyVt-527</strain>
    </source>
</reference>
<evidence type="ECO:0000256" key="2">
    <source>
        <dbReference type="ARBA" id="ARBA00022723"/>
    </source>
</evidence>
<evidence type="ECO:0000259" key="5">
    <source>
        <dbReference type="PROSITE" id="PS51007"/>
    </source>
</evidence>
<feature type="domain" description="Cytochrome c" evidence="5">
    <location>
        <begin position="1"/>
        <end position="90"/>
    </location>
</feature>
<dbReference type="PANTHER" id="PTHR35889">
    <property type="entry name" value="CYCLOINULO-OLIGOSACCHARIDE FRUCTANOTRANSFERASE-RELATED"/>
    <property type="match status" value="1"/>
</dbReference>
<dbReference type="InterPro" id="IPR009056">
    <property type="entry name" value="Cyt_c-like_dom"/>
</dbReference>
<organism evidence="6">
    <name type="scientific">Caldithrix abyssi</name>
    <dbReference type="NCBI Taxonomy" id="187145"/>
    <lineage>
        <taxon>Bacteria</taxon>
        <taxon>Pseudomonadati</taxon>
        <taxon>Calditrichota</taxon>
        <taxon>Calditrichia</taxon>
        <taxon>Calditrichales</taxon>
        <taxon>Calditrichaceae</taxon>
        <taxon>Caldithrix</taxon>
    </lineage>
</organism>
<keyword evidence="2 4" id="KW-0479">Metal-binding</keyword>
<dbReference type="GO" id="GO:0046872">
    <property type="term" value="F:metal ion binding"/>
    <property type="evidence" value="ECO:0007669"/>
    <property type="project" value="UniProtKB-KW"/>
</dbReference>
<feature type="non-terminal residue" evidence="6">
    <location>
        <position position="1"/>
    </location>
</feature>
<dbReference type="SUPFAM" id="SSF46626">
    <property type="entry name" value="Cytochrome c"/>
    <property type="match status" value="1"/>
</dbReference>
<evidence type="ECO:0000256" key="3">
    <source>
        <dbReference type="ARBA" id="ARBA00023004"/>
    </source>
</evidence>
<dbReference type="EMBL" id="DROD01000186">
    <property type="protein sequence ID" value="HHJ52077.1"/>
    <property type="molecule type" value="Genomic_DNA"/>
</dbReference>
<dbReference type="InterPro" id="IPR011429">
    <property type="entry name" value="Cyt_c_Planctomycete-type"/>
</dbReference>
<dbReference type="PANTHER" id="PTHR35889:SF3">
    <property type="entry name" value="F-BOX DOMAIN-CONTAINING PROTEIN"/>
    <property type="match status" value="1"/>
</dbReference>
<dbReference type="Pfam" id="PF07635">
    <property type="entry name" value="PSCyt1"/>
    <property type="match status" value="1"/>
</dbReference>
<keyword evidence="1 4" id="KW-0349">Heme</keyword>
<keyword evidence="3 4" id="KW-0408">Iron</keyword>
<dbReference type="GO" id="GO:0020037">
    <property type="term" value="F:heme binding"/>
    <property type="evidence" value="ECO:0007669"/>
    <property type="project" value="InterPro"/>
</dbReference>
<dbReference type="GO" id="GO:0009055">
    <property type="term" value="F:electron transfer activity"/>
    <property type="evidence" value="ECO:0007669"/>
    <property type="project" value="InterPro"/>
</dbReference>
<sequence>QANVFTPYCISCHGETVQNGGLNLSAGKAYGNLVNADAQGASLKRVVPGNSDDSYLVRRLRGTQDALMPPSGKLSDQLLNLVQRWIELGAKNN</sequence>
<name>A0A7V5UE55_CALAY</name>
<proteinExistence type="predicted"/>
<dbReference type="PROSITE" id="PS51007">
    <property type="entry name" value="CYTC"/>
    <property type="match status" value="1"/>
</dbReference>
<comment type="caution">
    <text evidence="6">The sequence shown here is derived from an EMBL/GenBank/DDBJ whole genome shotgun (WGS) entry which is preliminary data.</text>
</comment>